<comment type="caution">
    <text evidence="1">The sequence shown here is derived from an EMBL/GenBank/DDBJ whole genome shotgun (WGS) entry which is preliminary data.</text>
</comment>
<protein>
    <submittedName>
        <fullName evidence="1">Uncharacterized protein</fullName>
    </submittedName>
</protein>
<dbReference type="AlphaFoldDB" id="A0A1J5QBA6"/>
<sequence length="100" mass="11083">MDRNRFNREVKPFLVAVPIGIQGIAYDRVDLDTWWEEYKRCNGQPGALCKEGEAPWGNECQVYTAGQTSSAVCGTLTKSSAVNAFAKAVERATKKKRKGI</sequence>
<dbReference type="EMBL" id="MLJW01002387">
    <property type="protein sequence ID" value="OIQ74779.1"/>
    <property type="molecule type" value="Genomic_DNA"/>
</dbReference>
<name>A0A1J5QBA6_9ZZZZ</name>
<accession>A0A1J5QBA6</accession>
<reference evidence="1" key="1">
    <citation type="submission" date="2016-10" db="EMBL/GenBank/DDBJ databases">
        <title>Sequence of Gallionella enrichment culture.</title>
        <authorList>
            <person name="Poehlein A."/>
            <person name="Muehling M."/>
            <person name="Daniel R."/>
        </authorList>
    </citation>
    <scope>NUCLEOTIDE SEQUENCE</scope>
</reference>
<gene>
    <name evidence="1" type="ORF">GALL_435620</name>
</gene>
<proteinExistence type="predicted"/>
<organism evidence="1">
    <name type="scientific">mine drainage metagenome</name>
    <dbReference type="NCBI Taxonomy" id="410659"/>
    <lineage>
        <taxon>unclassified sequences</taxon>
        <taxon>metagenomes</taxon>
        <taxon>ecological metagenomes</taxon>
    </lineage>
</organism>
<evidence type="ECO:0000313" key="1">
    <source>
        <dbReference type="EMBL" id="OIQ74779.1"/>
    </source>
</evidence>